<dbReference type="Gene3D" id="2.20.25.10">
    <property type="match status" value="1"/>
</dbReference>
<dbReference type="SUPFAM" id="SSF158997">
    <property type="entry name" value="Trm112p-like"/>
    <property type="match status" value="1"/>
</dbReference>
<dbReference type="AlphaFoldDB" id="A0A2A9E0S9"/>
<comment type="caution">
    <text evidence="1">The sequence shown here is derived from an EMBL/GenBank/DDBJ whole genome shotgun (WGS) entry which is preliminary data.</text>
</comment>
<name>A0A2A9E0S9_9MICO</name>
<reference evidence="1 2" key="1">
    <citation type="submission" date="2017-10" db="EMBL/GenBank/DDBJ databases">
        <title>Sequencing the genomes of 1000 actinobacteria strains.</title>
        <authorList>
            <person name="Klenk H.-P."/>
        </authorList>
    </citation>
    <scope>NUCLEOTIDE SEQUENCE [LARGE SCALE GENOMIC DNA]</scope>
    <source>
        <strain evidence="1 2">DSM 18966</strain>
    </source>
</reference>
<keyword evidence="2" id="KW-1185">Reference proteome</keyword>
<dbReference type="Proteomes" id="UP000225548">
    <property type="component" value="Unassembled WGS sequence"/>
</dbReference>
<accession>A0A2A9E0S9</accession>
<dbReference type="OrthoDB" id="9812205at2"/>
<evidence type="ECO:0000313" key="2">
    <source>
        <dbReference type="Proteomes" id="UP000225548"/>
    </source>
</evidence>
<proteinExistence type="predicted"/>
<gene>
    <name evidence="1" type="ORF">ATL42_0388</name>
</gene>
<organism evidence="1 2">
    <name type="scientific">Sanguibacter antarcticus</name>
    <dbReference type="NCBI Taxonomy" id="372484"/>
    <lineage>
        <taxon>Bacteria</taxon>
        <taxon>Bacillati</taxon>
        <taxon>Actinomycetota</taxon>
        <taxon>Actinomycetes</taxon>
        <taxon>Micrococcales</taxon>
        <taxon>Sanguibacteraceae</taxon>
        <taxon>Sanguibacter</taxon>
    </lineage>
</organism>
<evidence type="ECO:0000313" key="1">
    <source>
        <dbReference type="EMBL" id="PFG32548.1"/>
    </source>
</evidence>
<dbReference type="EMBL" id="PDJG01000001">
    <property type="protein sequence ID" value="PFG32548.1"/>
    <property type="molecule type" value="Genomic_DNA"/>
</dbReference>
<sequence length="74" mass="7589">MSAATAAGGPLHAIDPWVRAILRCPATGAELVDGWGPNGEAELHSTAEQGALAYPVRDGIPVLLVDDARVLSSL</sequence>
<protein>
    <submittedName>
        <fullName evidence="1">Uncharacterized protein</fullName>
    </submittedName>
</protein>
<dbReference type="RefSeq" id="WP_098453904.1">
    <property type="nucleotide sequence ID" value="NZ_PDJG01000001.1"/>
</dbReference>